<evidence type="ECO:0000259" key="9">
    <source>
        <dbReference type="Pfam" id="PF14833"/>
    </source>
</evidence>
<dbReference type="PROSITE" id="PS00895">
    <property type="entry name" value="3_HYDROXYISOBUT_DH"/>
    <property type="match status" value="1"/>
</dbReference>
<evidence type="ECO:0000313" key="11">
    <source>
        <dbReference type="Proteomes" id="UP001152302"/>
    </source>
</evidence>
<evidence type="ECO:0000256" key="6">
    <source>
        <dbReference type="ARBA" id="ARBA00048640"/>
    </source>
</evidence>
<keyword evidence="5" id="KW-0520">NAD</keyword>
<proteinExistence type="inferred from homology"/>
<dbReference type="SUPFAM" id="SSF48179">
    <property type="entry name" value="6-phosphogluconate dehydrogenase C-terminal domain-like"/>
    <property type="match status" value="1"/>
</dbReference>
<dbReference type="InterPro" id="IPR015815">
    <property type="entry name" value="HIBADH-related"/>
</dbReference>
<feature type="active site" evidence="7">
    <location>
        <position position="172"/>
    </location>
</feature>
<dbReference type="InterPro" id="IPR013328">
    <property type="entry name" value="6PGD_dom2"/>
</dbReference>
<feature type="domain" description="3-hydroxyisobutyrate dehydrogenase-like NAD-binding" evidence="9">
    <location>
        <begin position="166"/>
        <end position="285"/>
    </location>
</feature>
<dbReference type="Pfam" id="PF03446">
    <property type="entry name" value="NAD_binding_2"/>
    <property type="match status" value="1"/>
</dbReference>
<reference evidence="10" key="1">
    <citation type="submission" date="2022-05" db="EMBL/GenBank/DDBJ databases">
        <title>Comparative genomics of Staphylococcus equorum isolates.</title>
        <authorList>
            <person name="Luelf R.H."/>
        </authorList>
    </citation>
    <scope>NUCLEOTIDE SEQUENCE</scope>
    <source>
        <strain evidence="10">TMW 2.2343</strain>
    </source>
</reference>
<gene>
    <name evidence="10" type="ORF">M4L21_01065</name>
</gene>
<dbReference type="Gene3D" id="1.10.1040.10">
    <property type="entry name" value="N-(1-d-carboxylethyl)-l-norvaline Dehydrogenase, domain 2"/>
    <property type="match status" value="1"/>
</dbReference>
<evidence type="ECO:0000256" key="2">
    <source>
        <dbReference type="ARBA" id="ARBA00013011"/>
    </source>
</evidence>
<dbReference type="InterPro" id="IPR029154">
    <property type="entry name" value="HIBADH-like_NADP-bd"/>
</dbReference>
<keyword evidence="4 10" id="KW-0560">Oxidoreductase</keyword>
<dbReference type="Proteomes" id="UP001152302">
    <property type="component" value="Unassembled WGS sequence"/>
</dbReference>
<dbReference type="InterPro" id="IPR008927">
    <property type="entry name" value="6-PGluconate_DH-like_C_sf"/>
</dbReference>
<dbReference type="PIRSF" id="PIRSF000103">
    <property type="entry name" value="HIBADH"/>
    <property type="match status" value="1"/>
</dbReference>
<evidence type="ECO:0000256" key="7">
    <source>
        <dbReference type="PIRSR" id="PIRSR000103-1"/>
    </source>
</evidence>
<feature type="domain" description="6-phosphogluconate dehydrogenase NADP-binding" evidence="8">
    <location>
        <begin position="4"/>
        <end position="163"/>
    </location>
</feature>
<dbReference type="InterPro" id="IPR002204">
    <property type="entry name" value="3-OH-isobutyrate_DH-rel_CS"/>
</dbReference>
<protein>
    <recommendedName>
        <fullName evidence="3">6-phosphogluconate dehydrogenase, decarboxylating</fullName>
        <ecNumber evidence="2">1.1.1.44</ecNumber>
    </recommendedName>
</protein>
<dbReference type="PANTHER" id="PTHR43060">
    <property type="entry name" value="3-HYDROXYISOBUTYRATE DEHYDROGENASE-LIKE 1, MITOCHONDRIAL-RELATED"/>
    <property type="match status" value="1"/>
</dbReference>
<dbReference type="EC" id="1.1.1.44" evidence="2"/>
<dbReference type="NCBIfam" id="TIGR01505">
    <property type="entry name" value="tartro_sem_red"/>
    <property type="match status" value="1"/>
</dbReference>
<evidence type="ECO:0000259" key="8">
    <source>
        <dbReference type="Pfam" id="PF03446"/>
    </source>
</evidence>
<dbReference type="SUPFAM" id="SSF51735">
    <property type="entry name" value="NAD(P)-binding Rossmann-fold domains"/>
    <property type="match status" value="1"/>
</dbReference>
<evidence type="ECO:0000313" key="10">
    <source>
        <dbReference type="EMBL" id="MDG0857900.1"/>
    </source>
</evidence>
<dbReference type="GO" id="GO:0050661">
    <property type="term" value="F:NADP binding"/>
    <property type="evidence" value="ECO:0007669"/>
    <property type="project" value="InterPro"/>
</dbReference>
<comment type="catalytic activity">
    <reaction evidence="6">
        <text>6-phospho-D-gluconate + NADP(+) = D-ribulose 5-phosphate + CO2 + NADPH</text>
        <dbReference type="Rhea" id="RHEA:10116"/>
        <dbReference type="ChEBI" id="CHEBI:16526"/>
        <dbReference type="ChEBI" id="CHEBI:57783"/>
        <dbReference type="ChEBI" id="CHEBI:58121"/>
        <dbReference type="ChEBI" id="CHEBI:58349"/>
        <dbReference type="ChEBI" id="CHEBI:58759"/>
        <dbReference type="EC" id="1.1.1.44"/>
    </reaction>
</comment>
<dbReference type="GO" id="GO:0004616">
    <property type="term" value="F:phosphogluconate dehydrogenase (decarboxylating) activity"/>
    <property type="evidence" value="ECO:0007669"/>
    <property type="project" value="UniProtKB-EC"/>
</dbReference>
<name>A0A9X4L6J6_9STAP</name>
<dbReference type="InterPro" id="IPR036291">
    <property type="entry name" value="NAD(P)-bd_dom_sf"/>
</dbReference>
<dbReference type="InterPro" id="IPR006398">
    <property type="entry name" value="Tartro_sem_red"/>
</dbReference>
<comment type="similarity">
    <text evidence="1">Belongs to the HIBADH-related family.</text>
</comment>
<dbReference type="InterPro" id="IPR006115">
    <property type="entry name" value="6PGDH_NADP-bd"/>
</dbReference>
<dbReference type="Pfam" id="PF14833">
    <property type="entry name" value="NAD_binding_11"/>
    <property type="match status" value="1"/>
</dbReference>
<evidence type="ECO:0000256" key="3">
    <source>
        <dbReference type="ARBA" id="ARBA00018193"/>
    </source>
</evidence>
<dbReference type="Gene3D" id="3.40.50.720">
    <property type="entry name" value="NAD(P)-binding Rossmann-like Domain"/>
    <property type="match status" value="1"/>
</dbReference>
<dbReference type="GO" id="GO:0051287">
    <property type="term" value="F:NAD binding"/>
    <property type="evidence" value="ECO:0007669"/>
    <property type="project" value="InterPro"/>
</dbReference>
<dbReference type="EMBL" id="JAMBPX010000001">
    <property type="protein sequence ID" value="MDG0857900.1"/>
    <property type="molecule type" value="Genomic_DNA"/>
</dbReference>
<dbReference type="GO" id="GO:0046487">
    <property type="term" value="P:glyoxylate metabolic process"/>
    <property type="evidence" value="ECO:0007669"/>
    <property type="project" value="InterPro"/>
</dbReference>
<dbReference type="AlphaFoldDB" id="A0A9X4L6J6"/>
<accession>A0A9X4L6J6</accession>
<dbReference type="PANTHER" id="PTHR43060:SF3">
    <property type="entry name" value="2-HYDROXY-3-OXOPROPIONATE REDUCTASE"/>
    <property type="match status" value="1"/>
</dbReference>
<dbReference type="GO" id="GO:0016054">
    <property type="term" value="P:organic acid catabolic process"/>
    <property type="evidence" value="ECO:0007669"/>
    <property type="project" value="UniProtKB-ARBA"/>
</dbReference>
<sequence>MHMKVGFIGLGIMGKPMALHLIQKGFETYLFDINTSAVNELNALGGHACDSLKEISNNSEIIITMLPKSQHVTQVLFGEEGLAEHSTQGTIIIDMSSVSTEDSKICAKKLKEFGIAFLDAPVSGGEPMALEGKLSIMVGGEESDFKKTLSLFQAMGENIVHFGENGNGSAAKLANQIIVSANLAALSEACVYASKSGIDLNKLFEALNGGLAGSAIMDAKMPSIISGNYEPGGKIETNFKDLGNIQQSANAIGVPLPVTNLVKEIFSSEIANGNGKKDHSFIINFFEKMANHKIPVNNV</sequence>
<dbReference type="GO" id="GO:0008679">
    <property type="term" value="F:2-hydroxy-3-oxopropionate reductase activity"/>
    <property type="evidence" value="ECO:0007669"/>
    <property type="project" value="InterPro"/>
</dbReference>
<evidence type="ECO:0000256" key="5">
    <source>
        <dbReference type="ARBA" id="ARBA00023027"/>
    </source>
</evidence>
<evidence type="ECO:0000256" key="1">
    <source>
        <dbReference type="ARBA" id="ARBA00009080"/>
    </source>
</evidence>
<evidence type="ECO:0000256" key="4">
    <source>
        <dbReference type="ARBA" id="ARBA00023002"/>
    </source>
</evidence>
<organism evidence="10 11">
    <name type="scientific">Staphylococcus equorum</name>
    <dbReference type="NCBI Taxonomy" id="246432"/>
    <lineage>
        <taxon>Bacteria</taxon>
        <taxon>Bacillati</taxon>
        <taxon>Bacillota</taxon>
        <taxon>Bacilli</taxon>
        <taxon>Bacillales</taxon>
        <taxon>Staphylococcaceae</taxon>
        <taxon>Staphylococcus</taxon>
    </lineage>
</organism>
<comment type="caution">
    <text evidence="10">The sequence shown here is derived from an EMBL/GenBank/DDBJ whole genome shotgun (WGS) entry which is preliminary data.</text>
</comment>